<dbReference type="Pfam" id="PF00067">
    <property type="entry name" value="p450"/>
    <property type="match status" value="1"/>
</dbReference>
<dbReference type="InterPro" id="IPR001128">
    <property type="entry name" value="Cyt_P450"/>
</dbReference>
<dbReference type="SUPFAM" id="SSF48264">
    <property type="entry name" value="Cytochrome P450"/>
    <property type="match status" value="1"/>
</dbReference>
<comment type="caution">
    <text evidence="1">The sequence shown here is derived from an EMBL/GenBank/DDBJ whole genome shotgun (WGS) entry which is preliminary data.</text>
</comment>
<proteinExistence type="predicted"/>
<gene>
    <name evidence="1" type="ORF">QQS21_005166</name>
</gene>
<dbReference type="GO" id="GO:0004497">
    <property type="term" value="F:monooxygenase activity"/>
    <property type="evidence" value="ECO:0007669"/>
    <property type="project" value="InterPro"/>
</dbReference>
<accession>A0AAJ0CSE2</accession>
<protein>
    <submittedName>
        <fullName evidence="1">Uncharacterized protein</fullName>
    </submittedName>
</protein>
<dbReference type="GO" id="GO:0005506">
    <property type="term" value="F:iron ion binding"/>
    <property type="evidence" value="ECO:0007669"/>
    <property type="project" value="InterPro"/>
</dbReference>
<organism evidence="1 2">
    <name type="scientific">Conoideocrella luteorostrata</name>
    <dbReference type="NCBI Taxonomy" id="1105319"/>
    <lineage>
        <taxon>Eukaryota</taxon>
        <taxon>Fungi</taxon>
        <taxon>Dikarya</taxon>
        <taxon>Ascomycota</taxon>
        <taxon>Pezizomycotina</taxon>
        <taxon>Sordariomycetes</taxon>
        <taxon>Hypocreomycetidae</taxon>
        <taxon>Hypocreales</taxon>
        <taxon>Clavicipitaceae</taxon>
        <taxon>Conoideocrella</taxon>
    </lineage>
</organism>
<name>A0AAJ0CSE2_9HYPO</name>
<dbReference type="GO" id="GO:0020037">
    <property type="term" value="F:heme binding"/>
    <property type="evidence" value="ECO:0007669"/>
    <property type="project" value="InterPro"/>
</dbReference>
<evidence type="ECO:0000313" key="2">
    <source>
        <dbReference type="Proteomes" id="UP001251528"/>
    </source>
</evidence>
<dbReference type="InterPro" id="IPR036396">
    <property type="entry name" value="Cyt_P450_sf"/>
</dbReference>
<evidence type="ECO:0000313" key="1">
    <source>
        <dbReference type="EMBL" id="KAK2600080.1"/>
    </source>
</evidence>
<dbReference type="GO" id="GO:0016705">
    <property type="term" value="F:oxidoreductase activity, acting on paired donors, with incorporation or reduction of molecular oxygen"/>
    <property type="evidence" value="ECO:0007669"/>
    <property type="project" value="InterPro"/>
</dbReference>
<dbReference type="Gene3D" id="1.10.630.10">
    <property type="entry name" value="Cytochrome P450"/>
    <property type="match status" value="1"/>
</dbReference>
<sequence>MCVEYKRDHLFSLTDNAEHDRRRKLGFDGTGSSKFEISVYRCLGDSLNPIRSKFLSSNTKVVPVDMATKVQYFTHDTISTTTFSRAFGMIQNDTDANNYIQPTKEGFSMGNIALALGLVKLTQLPLIGEMLSPSPKDETGYGKMLAECVSMIESRATNRVDSQDGMLGSFIRHGLSGGELRSEILDAVVIGSFAPCHAICVAILLITTNSHVHSKLCREIDNAVRDGKALPINGIKWLVTA</sequence>
<dbReference type="AlphaFoldDB" id="A0AAJ0CSE2"/>
<dbReference type="Proteomes" id="UP001251528">
    <property type="component" value="Unassembled WGS sequence"/>
</dbReference>
<dbReference type="EMBL" id="JASWJB010000083">
    <property type="protein sequence ID" value="KAK2600080.1"/>
    <property type="molecule type" value="Genomic_DNA"/>
</dbReference>
<reference evidence="1" key="1">
    <citation type="submission" date="2023-06" db="EMBL/GenBank/DDBJ databases">
        <title>Conoideocrella luteorostrata (Hypocreales: Clavicipitaceae), a potential biocontrol fungus for elongate hemlock scale in United States Christmas tree production areas.</title>
        <authorList>
            <person name="Barrett H."/>
            <person name="Lovett B."/>
            <person name="Macias A.M."/>
            <person name="Stajich J.E."/>
            <person name="Kasson M.T."/>
        </authorList>
    </citation>
    <scope>NUCLEOTIDE SEQUENCE</scope>
    <source>
        <strain evidence="1">ARSEF 14590</strain>
    </source>
</reference>
<keyword evidence="2" id="KW-1185">Reference proteome</keyword>